<dbReference type="Gene3D" id="4.10.110.10">
    <property type="entry name" value="Spasmolytic Protein, domain 1"/>
    <property type="match status" value="1"/>
</dbReference>
<dbReference type="GO" id="GO:0005615">
    <property type="term" value="C:extracellular space"/>
    <property type="evidence" value="ECO:0007669"/>
    <property type="project" value="TreeGrafter"/>
</dbReference>
<evidence type="ECO:0000256" key="1">
    <source>
        <dbReference type="ARBA" id="ARBA00023157"/>
    </source>
</evidence>
<evidence type="ECO:0000259" key="3">
    <source>
        <dbReference type="PROSITE" id="PS51448"/>
    </source>
</evidence>
<proteinExistence type="predicted"/>
<feature type="domain" description="P-type" evidence="3">
    <location>
        <begin position="341"/>
        <end position="385"/>
    </location>
</feature>
<dbReference type="Proteomes" id="UP000683360">
    <property type="component" value="Unassembled WGS sequence"/>
</dbReference>
<dbReference type="SUPFAM" id="SSF57492">
    <property type="entry name" value="Trefoil"/>
    <property type="match status" value="1"/>
</dbReference>
<dbReference type="InterPro" id="IPR000519">
    <property type="entry name" value="P_trefoil_dom"/>
</dbReference>
<protein>
    <recommendedName>
        <fullName evidence="3">P-type domain-containing protein</fullName>
    </recommendedName>
</protein>
<dbReference type="SMART" id="SM00018">
    <property type="entry name" value="PD"/>
    <property type="match status" value="1"/>
</dbReference>
<comment type="caution">
    <text evidence="4">The sequence shown here is derived from an EMBL/GenBank/DDBJ whole genome shotgun (WGS) entry which is preliminary data.</text>
</comment>
<dbReference type="OrthoDB" id="6064567at2759"/>
<sequence length="513" mass="58493">MGDHLLIVPESSLQQPTRPIRQQLTSKASFDNLVSHWDLTNLERLGIFYAVQPVDINTLLDKSLSYNSQISHLSPNLKTFITILERFLNFNVSLPSDYSEGERREDRQARWTNEMEALARCKIEADKVYKYEEVIDNETETDNDLLCLFDSIMASVREFYVDLKQFMVDSKLNRCTEGSYRELCRAFLKTCGLGTRAGNVLNQTLEIGELTVKSVPDLRCYSHSNSLVDNYQAETVLVIGEIKQWKRNWKLLHSMDFRSHHLQPCNVLGPHGGQLLLETNSTCFRIGVDSEQQPSRLVYGAIVIGTQVVFTALEISEQHLTEIENVKTYKGRIENENRFAEDCHVAPIFRKECGWIGITSEKCESQGCCYDSSISGGAKWCFEKAKIECDVLPKYRKECGYSNITKEICEDGEKEMLGIRRMPCSSYIQRSVDGSGYQKRSVLTRVAAMIQVYKSQMSNGVSKRQYVNVKSFQTTEWSVDGKELQKKLVRPKDVVGTQIHLEEPNGASKKKSV</sequence>
<reference evidence="4" key="1">
    <citation type="submission" date="2021-03" db="EMBL/GenBank/DDBJ databases">
        <authorList>
            <person name="Bekaert M."/>
        </authorList>
    </citation>
    <scope>NUCLEOTIDE SEQUENCE</scope>
</reference>
<dbReference type="InterPro" id="IPR017994">
    <property type="entry name" value="P_trefoil_chordata"/>
</dbReference>
<evidence type="ECO:0000313" key="5">
    <source>
        <dbReference type="Proteomes" id="UP000683360"/>
    </source>
</evidence>
<organism evidence="4 5">
    <name type="scientific">Mytilus edulis</name>
    <name type="common">Blue mussel</name>
    <dbReference type="NCBI Taxonomy" id="6550"/>
    <lineage>
        <taxon>Eukaryota</taxon>
        <taxon>Metazoa</taxon>
        <taxon>Spiralia</taxon>
        <taxon>Lophotrochozoa</taxon>
        <taxon>Mollusca</taxon>
        <taxon>Bivalvia</taxon>
        <taxon>Autobranchia</taxon>
        <taxon>Pteriomorphia</taxon>
        <taxon>Mytilida</taxon>
        <taxon>Mytiloidea</taxon>
        <taxon>Mytilidae</taxon>
        <taxon>Mytilinae</taxon>
        <taxon>Mytilus</taxon>
    </lineage>
</organism>
<dbReference type="CDD" id="cd00111">
    <property type="entry name" value="Trefoil"/>
    <property type="match status" value="2"/>
</dbReference>
<keyword evidence="5" id="KW-1185">Reference proteome</keyword>
<feature type="disulfide bond" evidence="2">
    <location>
        <begin position="343"/>
        <end position="369"/>
    </location>
</feature>
<name>A0A8S3RXU0_MYTED</name>
<dbReference type="PROSITE" id="PS51448">
    <property type="entry name" value="P_TREFOIL_2"/>
    <property type="match status" value="1"/>
</dbReference>
<keyword evidence="1 2" id="KW-1015">Disulfide bond</keyword>
<gene>
    <name evidence="4" type="ORF">MEDL_27041</name>
</gene>
<dbReference type="InterPro" id="IPR044913">
    <property type="entry name" value="P_trefoil_dom_sf"/>
</dbReference>
<dbReference type="Pfam" id="PF00088">
    <property type="entry name" value="Trefoil"/>
    <property type="match status" value="1"/>
</dbReference>
<dbReference type="PANTHER" id="PTHR13826:SF14">
    <property type="entry name" value="TREFOIL FACTOR 2"/>
    <property type="match status" value="1"/>
</dbReference>
<evidence type="ECO:0000256" key="2">
    <source>
        <dbReference type="PROSITE-ProRule" id="PRU00779"/>
    </source>
</evidence>
<evidence type="ECO:0000313" key="4">
    <source>
        <dbReference type="EMBL" id="CAG2213108.1"/>
    </source>
</evidence>
<accession>A0A8S3RXU0</accession>
<dbReference type="PANTHER" id="PTHR13826">
    <property type="entry name" value="INTESTINAL TREFOIL FACTOR-RELATED"/>
    <property type="match status" value="1"/>
</dbReference>
<feature type="disulfide bond" evidence="2">
    <location>
        <begin position="353"/>
        <end position="368"/>
    </location>
</feature>
<dbReference type="AlphaFoldDB" id="A0A8S3RXU0"/>
<dbReference type="EMBL" id="CAJPWZ010001331">
    <property type="protein sequence ID" value="CAG2213108.1"/>
    <property type="molecule type" value="Genomic_DNA"/>
</dbReference>
<comment type="caution">
    <text evidence="2">Lacks conserved residue(s) required for the propagation of feature annotation.</text>
</comment>